<accession>A0A5D4TS10</accession>
<sequence>MTLVDYITFGVSVATLLLLIYNSISLNRAKKKDRRISVVLEERRKMHNELFRSITSVLDLGRKSIEIVDKEKRQEMKWQLLNHKIYIWVNLNRENEFSEQLRSRCNEYVFWCAGILEKEFDNQVGSNTSAADKSVQSIWILIDKYIEKENDLREELI</sequence>
<evidence type="ECO:0000313" key="2">
    <source>
        <dbReference type="EMBL" id="TYS77014.1"/>
    </source>
</evidence>
<organism evidence="2 3">
    <name type="scientific">Rossellomorea aquimaris</name>
    <dbReference type="NCBI Taxonomy" id="189382"/>
    <lineage>
        <taxon>Bacteria</taxon>
        <taxon>Bacillati</taxon>
        <taxon>Bacillota</taxon>
        <taxon>Bacilli</taxon>
        <taxon>Bacillales</taxon>
        <taxon>Bacillaceae</taxon>
        <taxon>Rossellomorea</taxon>
    </lineage>
</organism>
<dbReference type="AlphaFoldDB" id="A0A5D4TS10"/>
<keyword evidence="1" id="KW-1133">Transmembrane helix</keyword>
<comment type="caution">
    <text evidence="2">The sequence shown here is derived from an EMBL/GenBank/DDBJ whole genome shotgun (WGS) entry which is preliminary data.</text>
</comment>
<gene>
    <name evidence="2" type="ORF">FZC80_14305</name>
</gene>
<keyword evidence="1" id="KW-0472">Membrane</keyword>
<feature type="transmembrane region" description="Helical" evidence="1">
    <location>
        <begin position="6"/>
        <end position="24"/>
    </location>
</feature>
<reference evidence="2 3" key="1">
    <citation type="submission" date="2019-08" db="EMBL/GenBank/DDBJ databases">
        <title>Bacillus genomes from the desert of Cuatro Cienegas, Coahuila.</title>
        <authorList>
            <person name="Olmedo-Alvarez G."/>
        </authorList>
    </citation>
    <scope>NUCLEOTIDE SEQUENCE [LARGE SCALE GENOMIC DNA]</scope>
    <source>
        <strain evidence="2 3">CH451a_14T</strain>
    </source>
</reference>
<dbReference type="OrthoDB" id="3035711at2"/>
<dbReference type="RefSeq" id="WP_148992227.1">
    <property type="nucleotide sequence ID" value="NZ_VTEW01000011.1"/>
</dbReference>
<keyword evidence="1" id="KW-0812">Transmembrane</keyword>
<protein>
    <submittedName>
        <fullName evidence="2">Uncharacterized protein</fullName>
    </submittedName>
</protein>
<name>A0A5D4TS10_9BACI</name>
<proteinExistence type="predicted"/>
<evidence type="ECO:0000256" key="1">
    <source>
        <dbReference type="SAM" id="Phobius"/>
    </source>
</evidence>
<dbReference type="Proteomes" id="UP000325054">
    <property type="component" value="Unassembled WGS sequence"/>
</dbReference>
<dbReference type="EMBL" id="VTEW01000011">
    <property type="protein sequence ID" value="TYS77014.1"/>
    <property type="molecule type" value="Genomic_DNA"/>
</dbReference>
<evidence type="ECO:0000313" key="3">
    <source>
        <dbReference type="Proteomes" id="UP000325054"/>
    </source>
</evidence>